<gene>
    <name evidence="4" type="ORF">P4O66_015084</name>
</gene>
<evidence type="ECO:0000256" key="1">
    <source>
        <dbReference type="ARBA" id="ARBA00007775"/>
    </source>
</evidence>
<protein>
    <recommendedName>
        <fullName evidence="6">Protein phosphatase 1, regulatory (inhibitor) subunit 1C</fullName>
    </recommendedName>
</protein>
<dbReference type="GO" id="GO:0005737">
    <property type="term" value="C:cytoplasm"/>
    <property type="evidence" value="ECO:0007669"/>
    <property type="project" value="TreeGrafter"/>
</dbReference>
<feature type="region of interest" description="Disordered" evidence="3">
    <location>
        <begin position="96"/>
        <end position="227"/>
    </location>
</feature>
<comment type="caution">
    <text evidence="4">The sequence shown here is derived from an EMBL/GenBank/DDBJ whole genome shotgun (WGS) entry which is preliminary data.</text>
</comment>
<evidence type="ECO:0000313" key="4">
    <source>
        <dbReference type="EMBL" id="KAK1789137.1"/>
    </source>
</evidence>
<keyword evidence="5" id="KW-1185">Reference proteome</keyword>
<dbReference type="GO" id="GO:0035556">
    <property type="term" value="P:intracellular signal transduction"/>
    <property type="evidence" value="ECO:0007669"/>
    <property type="project" value="TreeGrafter"/>
</dbReference>
<dbReference type="InterPro" id="IPR008466">
    <property type="entry name" value="PPP1R1A/B/C"/>
</dbReference>
<dbReference type="GO" id="GO:0004864">
    <property type="term" value="F:protein phosphatase inhibitor activity"/>
    <property type="evidence" value="ECO:0007669"/>
    <property type="project" value="UniProtKB-KW"/>
</dbReference>
<feature type="compositionally biased region" description="Polar residues" evidence="3">
    <location>
        <begin position="53"/>
        <end position="74"/>
    </location>
</feature>
<reference evidence="4" key="1">
    <citation type="submission" date="2023-03" db="EMBL/GenBank/DDBJ databases">
        <title>Electrophorus voltai genome.</title>
        <authorList>
            <person name="Bian C."/>
        </authorList>
    </citation>
    <scope>NUCLEOTIDE SEQUENCE</scope>
    <source>
        <strain evidence="4">CB-2022</strain>
        <tissue evidence="4">Muscle</tissue>
    </source>
</reference>
<evidence type="ECO:0000256" key="3">
    <source>
        <dbReference type="SAM" id="MobiDB-lite"/>
    </source>
</evidence>
<dbReference type="Proteomes" id="UP001239994">
    <property type="component" value="Unassembled WGS sequence"/>
</dbReference>
<evidence type="ECO:0000256" key="2">
    <source>
        <dbReference type="ARBA" id="ARBA00023272"/>
    </source>
</evidence>
<dbReference type="PANTHER" id="PTHR15417">
    <property type="entry name" value="PROTEIN PHOSPHATASE INHIBITOR AND DOPAMINE- AND CAMP-REGULATED NEURONAL PHOSPHOPROTEIN"/>
    <property type="match status" value="1"/>
</dbReference>
<sequence length="227" mass="24980">MEPNSPKKIQFAVPPFQSHLDPQAAEHIRKRRPTPATLVIYNDPSASADEKQTTSTLAETQSAQLSPAQRKTSVYTPPTMRELQSMVEQHFQQKEQLEVGLCDSPDTPSPITEQHYGNAVQWANHNCPEPNGNESYVSCDGQAGSSNAGGKEPSDIQRASQEECYPPRCSQSPLATLSEEPAHTPRRRKDTPYQHQPLVSAGLKTAKGQAESSSAFLEDEEELQQGE</sequence>
<organism evidence="4 5">
    <name type="scientific">Electrophorus voltai</name>
    <dbReference type="NCBI Taxonomy" id="2609070"/>
    <lineage>
        <taxon>Eukaryota</taxon>
        <taxon>Metazoa</taxon>
        <taxon>Chordata</taxon>
        <taxon>Craniata</taxon>
        <taxon>Vertebrata</taxon>
        <taxon>Euteleostomi</taxon>
        <taxon>Actinopterygii</taxon>
        <taxon>Neopterygii</taxon>
        <taxon>Teleostei</taxon>
        <taxon>Ostariophysi</taxon>
        <taxon>Gymnotiformes</taxon>
        <taxon>Gymnotoidei</taxon>
        <taxon>Gymnotidae</taxon>
        <taxon>Electrophorus</taxon>
    </lineage>
</organism>
<dbReference type="Pfam" id="PF05395">
    <property type="entry name" value="DARPP-32"/>
    <property type="match status" value="1"/>
</dbReference>
<keyword evidence="2" id="KW-0650">Protein phosphatase inhibitor</keyword>
<accession>A0AAD9DRI2</accession>
<comment type="similarity">
    <text evidence="1">Belongs to the protein phosphatase inhibitor 1 family.</text>
</comment>
<proteinExistence type="inferred from homology"/>
<dbReference type="AlphaFoldDB" id="A0AAD9DRI2"/>
<dbReference type="PANTHER" id="PTHR15417:SF5">
    <property type="entry name" value="PROTEIN PHOSPHATASE 1 REGULATORY SUBUNIT 1C"/>
    <property type="match status" value="1"/>
</dbReference>
<name>A0AAD9DRI2_9TELE</name>
<evidence type="ECO:0000313" key="5">
    <source>
        <dbReference type="Proteomes" id="UP001239994"/>
    </source>
</evidence>
<feature type="compositionally biased region" description="Acidic residues" evidence="3">
    <location>
        <begin position="217"/>
        <end position="227"/>
    </location>
</feature>
<dbReference type="EMBL" id="JAROKS010000022">
    <property type="protein sequence ID" value="KAK1789137.1"/>
    <property type="molecule type" value="Genomic_DNA"/>
</dbReference>
<evidence type="ECO:0008006" key="6">
    <source>
        <dbReference type="Google" id="ProtNLM"/>
    </source>
</evidence>
<feature type="region of interest" description="Disordered" evidence="3">
    <location>
        <begin position="28"/>
        <end position="74"/>
    </location>
</feature>